<organism evidence="1 2">
    <name type="scientific">Dreissena polymorpha</name>
    <name type="common">Zebra mussel</name>
    <name type="synonym">Mytilus polymorpha</name>
    <dbReference type="NCBI Taxonomy" id="45954"/>
    <lineage>
        <taxon>Eukaryota</taxon>
        <taxon>Metazoa</taxon>
        <taxon>Spiralia</taxon>
        <taxon>Lophotrochozoa</taxon>
        <taxon>Mollusca</taxon>
        <taxon>Bivalvia</taxon>
        <taxon>Autobranchia</taxon>
        <taxon>Heteroconchia</taxon>
        <taxon>Euheterodonta</taxon>
        <taxon>Imparidentia</taxon>
        <taxon>Neoheterodontei</taxon>
        <taxon>Myida</taxon>
        <taxon>Dreissenoidea</taxon>
        <taxon>Dreissenidae</taxon>
        <taxon>Dreissena</taxon>
    </lineage>
</organism>
<keyword evidence="2" id="KW-1185">Reference proteome</keyword>
<dbReference type="Proteomes" id="UP000828390">
    <property type="component" value="Unassembled WGS sequence"/>
</dbReference>
<gene>
    <name evidence="1" type="ORF">DPMN_123511</name>
</gene>
<evidence type="ECO:0000313" key="1">
    <source>
        <dbReference type="EMBL" id="KAH3821744.1"/>
    </source>
</evidence>
<comment type="caution">
    <text evidence="1">The sequence shown here is derived from an EMBL/GenBank/DDBJ whole genome shotgun (WGS) entry which is preliminary data.</text>
</comment>
<reference evidence="1" key="2">
    <citation type="submission" date="2020-11" db="EMBL/GenBank/DDBJ databases">
        <authorList>
            <person name="McCartney M.A."/>
            <person name="Auch B."/>
            <person name="Kono T."/>
            <person name="Mallez S."/>
            <person name="Becker A."/>
            <person name="Gohl D.M."/>
            <person name="Silverstein K.A.T."/>
            <person name="Koren S."/>
            <person name="Bechman K.B."/>
            <person name="Herman A."/>
            <person name="Abrahante J.E."/>
            <person name="Garbe J."/>
        </authorList>
    </citation>
    <scope>NUCLEOTIDE SEQUENCE</scope>
    <source>
        <strain evidence="1">Duluth1</strain>
        <tissue evidence="1">Whole animal</tissue>
    </source>
</reference>
<name>A0A9D4GUK6_DREPO</name>
<reference evidence="1" key="1">
    <citation type="journal article" date="2019" name="bioRxiv">
        <title>The Genome of the Zebra Mussel, Dreissena polymorpha: A Resource for Invasive Species Research.</title>
        <authorList>
            <person name="McCartney M.A."/>
            <person name="Auch B."/>
            <person name="Kono T."/>
            <person name="Mallez S."/>
            <person name="Zhang Y."/>
            <person name="Obille A."/>
            <person name="Becker A."/>
            <person name="Abrahante J.E."/>
            <person name="Garbe J."/>
            <person name="Badalamenti J.P."/>
            <person name="Herman A."/>
            <person name="Mangelson H."/>
            <person name="Liachko I."/>
            <person name="Sullivan S."/>
            <person name="Sone E.D."/>
            <person name="Koren S."/>
            <person name="Silverstein K.A.T."/>
            <person name="Beckman K.B."/>
            <person name="Gohl D.M."/>
        </authorList>
    </citation>
    <scope>NUCLEOTIDE SEQUENCE</scope>
    <source>
        <strain evidence="1">Duluth1</strain>
        <tissue evidence="1">Whole animal</tissue>
    </source>
</reference>
<dbReference type="EMBL" id="JAIWYP010000005">
    <property type="protein sequence ID" value="KAH3821744.1"/>
    <property type="molecule type" value="Genomic_DNA"/>
</dbReference>
<protein>
    <submittedName>
        <fullName evidence="1">Uncharacterized protein</fullName>
    </submittedName>
</protein>
<dbReference type="AlphaFoldDB" id="A0A9D4GUK6"/>
<sequence>MTGYPSKRGPVCYTCPAQIIDGTCHKIEVCGINEECMINEQSEFGDTVFTSQCVGSTHCERHTMDIPQLVGRSISDDTRSLAETVCHKSCHDGLCNAHCGKDFCASKSCMF</sequence>
<evidence type="ECO:0000313" key="2">
    <source>
        <dbReference type="Proteomes" id="UP000828390"/>
    </source>
</evidence>
<proteinExistence type="predicted"/>
<accession>A0A9D4GUK6</accession>